<evidence type="ECO:0000259" key="6">
    <source>
        <dbReference type="Pfam" id="PF07244"/>
    </source>
</evidence>
<dbReference type="GO" id="GO:0019867">
    <property type="term" value="C:outer membrane"/>
    <property type="evidence" value="ECO:0007669"/>
    <property type="project" value="InterPro"/>
</dbReference>
<feature type="domain" description="POTRA" evidence="6">
    <location>
        <begin position="290"/>
        <end position="363"/>
    </location>
</feature>
<reference evidence="7 8" key="1">
    <citation type="submission" date="2020-08" db="EMBL/GenBank/DDBJ databases">
        <title>Genomic Encyclopedia of Type Strains, Phase IV (KMG-IV): sequencing the most valuable type-strain genomes for metagenomic binning, comparative biology and taxonomic classification.</title>
        <authorList>
            <person name="Goeker M."/>
        </authorList>
    </citation>
    <scope>NUCLEOTIDE SEQUENCE [LARGE SCALE GENOMIC DNA]</scope>
    <source>
        <strain evidence="7 8">DSM 28760</strain>
    </source>
</reference>
<dbReference type="RefSeq" id="WP_183750446.1">
    <property type="nucleotide sequence ID" value="NZ_JACICC010000001.1"/>
</dbReference>
<evidence type="ECO:0000313" key="8">
    <source>
        <dbReference type="Proteomes" id="UP000537592"/>
    </source>
</evidence>
<dbReference type="Gene3D" id="3.10.20.310">
    <property type="entry name" value="membrane protein fhac"/>
    <property type="match status" value="1"/>
</dbReference>
<proteinExistence type="predicted"/>
<dbReference type="PANTHER" id="PTHR12815:SF42">
    <property type="entry name" value="BACTERIAL SURFACE ANTIGEN (D15) DOMAIN-CONTAINING PROTEIN"/>
    <property type="match status" value="1"/>
</dbReference>
<comment type="subcellular location">
    <subcellularLocation>
        <location evidence="1">Membrane</location>
    </subcellularLocation>
</comment>
<dbReference type="EMBL" id="JACICC010000001">
    <property type="protein sequence ID" value="MBB3808454.1"/>
    <property type="molecule type" value="Genomic_DNA"/>
</dbReference>
<dbReference type="InterPro" id="IPR010827">
    <property type="entry name" value="BamA/TamA_POTRA"/>
</dbReference>
<evidence type="ECO:0000256" key="3">
    <source>
        <dbReference type="ARBA" id="ARBA00023136"/>
    </source>
</evidence>
<evidence type="ECO:0000256" key="1">
    <source>
        <dbReference type="ARBA" id="ARBA00004370"/>
    </source>
</evidence>
<dbReference type="InterPro" id="IPR000184">
    <property type="entry name" value="Bac_surfAg_D15"/>
</dbReference>
<keyword evidence="3" id="KW-0472">Membrane</keyword>
<accession>A0A7W5Z1V8</accession>
<comment type="caution">
    <text evidence="7">The sequence shown here is derived from an EMBL/GenBank/DDBJ whole genome shotgun (WGS) entry which is preliminary data.</text>
</comment>
<dbReference type="Gene3D" id="2.40.160.50">
    <property type="entry name" value="membrane protein fhac: a member of the omp85/tpsb transporter family"/>
    <property type="match status" value="1"/>
</dbReference>
<feature type="domain" description="Bacterial surface antigen (D15)" evidence="5">
    <location>
        <begin position="390"/>
        <end position="704"/>
    </location>
</feature>
<sequence length="704" mass="75494">MFEDRTILPAAPTGRTAADRGQIAGLPGAPFPRARLAVFGLALAVSTTLTAGTAGAQLLAPEPSSTEDTGEAPRRSFFGRLYDSILGREPEAEEEEAFPVPDGVPYTVTFEIPDDSAATQLEQVSDLERLRRQLPSGAIGLVARANADKSRLISGLEALGYYDGRVDILLAGDPLDSSRVTAGIEAARRSGPVPVTVIVKPGPRYVFGRFALVDANTRRPLPSPDWAKIGLVAGDPALSSTVLSAESAIVGQFRNQGYAMARVPGRQATVDHATRTMDLVFYVDPGRLATFGPVTVSGTDRLNPDFITERVPFKEGEVFSPEAVARMRRELSAYDVFNSVRIVEADHLNPDGSLPIEIQVSERLPRFVGFGAKYSTTEGPAANVYWGHRNLFGGAERLRFEAQVSGSDVDTINGRSRARTVDKLGYKIGATFLKPGIFTVKDDLIAEAAALREIAKTYTRQGFIGSIGVKRTFSDELWGQIGLDLERAKYTAPTNTSYTNSGWYTLVGVPVQLNYDNTGDKLNPTRGVRVAAKVTPYPSFLGSTVDMTKVDVTLSGYLPLDSDARYVLAGRTRVGSIFGAGMDDIPPPHRFFAGGGGSVRGYDYQSLGPKDSAGVVVGGRSLFEASAEVRAKITDTIGVVAFADAGMAFASSTPEFDESLRYSAGLGLRYYTGIGPIRLDVARGLNREKGDPPYGIYISLGQAF</sequence>
<dbReference type="Pfam" id="PF01103">
    <property type="entry name" value="Omp85"/>
    <property type="match status" value="1"/>
</dbReference>
<evidence type="ECO:0000313" key="7">
    <source>
        <dbReference type="EMBL" id="MBB3808454.1"/>
    </source>
</evidence>
<dbReference type="Proteomes" id="UP000537592">
    <property type="component" value="Unassembled WGS sequence"/>
</dbReference>
<keyword evidence="2" id="KW-0812">Transmembrane</keyword>
<feature type="region of interest" description="Disordered" evidence="4">
    <location>
        <begin position="1"/>
        <end position="21"/>
    </location>
</feature>
<name>A0A7W5Z1V8_9HYPH</name>
<evidence type="ECO:0000256" key="4">
    <source>
        <dbReference type="SAM" id="MobiDB-lite"/>
    </source>
</evidence>
<dbReference type="InterPro" id="IPR039910">
    <property type="entry name" value="D15-like"/>
</dbReference>
<keyword evidence="8" id="KW-1185">Reference proteome</keyword>
<evidence type="ECO:0000256" key="2">
    <source>
        <dbReference type="ARBA" id="ARBA00022452"/>
    </source>
</evidence>
<gene>
    <name evidence="7" type="ORF">FHS81_000508</name>
</gene>
<dbReference type="Pfam" id="PF07244">
    <property type="entry name" value="POTRA"/>
    <property type="match status" value="1"/>
</dbReference>
<dbReference type="PANTHER" id="PTHR12815">
    <property type="entry name" value="SORTING AND ASSEMBLY MACHINERY SAMM50 PROTEIN FAMILY MEMBER"/>
    <property type="match status" value="1"/>
</dbReference>
<keyword evidence="2" id="KW-1134">Transmembrane beta strand</keyword>
<protein>
    <submittedName>
        <fullName evidence="7">Translocation and assembly module TamA</fullName>
    </submittedName>
</protein>
<dbReference type="AlphaFoldDB" id="A0A7W5Z1V8"/>
<organism evidence="7 8">
    <name type="scientific">Pseudochelatococcus contaminans</name>
    <dbReference type="NCBI Taxonomy" id="1538103"/>
    <lineage>
        <taxon>Bacteria</taxon>
        <taxon>Pseudomonadati</taxon>
        <taxon>Pseudomonadota</taxon>
        <taxon>Alphaproteobacteria</taxon>
        <taxon>Hyphomicrobiales</taxon>
        <taxon>Chelatococcaceae</taxon>
        <taxon>Pseudochelatococcus</taxon>
    </lineage>
</organism>
<evidence type="ECO:0000259" key="5">
    <source>
        <dbReference type="Pfam" id="PF01103"/>
    </source>
</evidence>